<evidence type="ECO:0000313" key="2">
    <source>
        <dbReference type="Proteomes" id="UP000444960"/>
    </source>
</evidence>
<comment type="caution">
    <text evidence="1">The sequence shown here is derived from an EMBL/GenBank/DDBJ whole genome shotgun (WGS) entry which is preliminary data.</text>
</comment>
<accession>A0A7I9V860</accession>
<name>A0A7I9V860_9ACTN</name>
<proteinExistence type="predicted"/>
<organism evidence="1 2">
    <name type="scientific">Gordonia spumicola</name>
    <dbReference type="NCBI Taxonomy" id="589161"/>
    <lineage>
        <taxon>Bacteria</taxon>
        <taxon>Bacillati</taxon>
        <taxon>Actinomycetota</taxon>
        <taxon>Actinomycetes</taxon>
        <taxon>Mycobacteriales</taxon>
        <taxon>Gordoniaceae</taxon>
        <taxon>Gordonia</taxon>
    </lineage>
</organism>
<protein>
    <submittedName>
        <fullName evidence="1">Uncharacterized protein</fullName>
    </submittedName>
</protein>
<dbReference type="EMBL" id="BJOV01000003">
    <property type="protein sequence ID" value="GEE01568.1"/>
    <property type="molecule type" value="Genomic_DNA"/>
</dbReference>
<dbReference type="Proteomes" id="UP000444960">
    <property type="component" value="Unassembled WGS sequence"/>
</dbReference>
<reference evidence="2" key="1">
    <citation type="submission" date="2019-06" db="EMBL/GenBank/DDBJ databases">
        <title>Gordonia isolated from sludge of a wastewater treatment plant.</title>
        <authorList>
            <person name="Tamura T."/>
            <person name="Aoyama K."/>
            <person name="Kang Y."/>
            <person name="Saito S."/>
            <person name="Akiyama N."/>
            <person name="Yazawa K."/>
            <person name="Gonoi T."/>
            <person name="Mikami Y."/>
        </authorList>
    </citation>
    <scope>NUCLEOTIDE SEQUENCE [LARGE SCALE GENOMIC DNA]</scope>
    <source>
        <strain evidence="2">NBRC 107696</strain>
    </source>
</reference>
<keyword evidence="2" id="KW-1185">Reference proteome</keyword>
<dbReference type="AlphaFoldDB" id="A0A7I9V860"/>
<sequence>MGRGGFGRILSLFSPRPATVISGVGGLAPPNGSDGPVHIYPGDPVSLYEGAVALPGSSLLFVPDSPGSEHGRIEWQYTPPWPPGSQLTSDVLTITKNGRPVQTTHGFKNGQFYGTIEDVTAGDVIGFHHETTAVDARGDSFVNVISGADVMPIRIPMPGDSDGGPGQWVKKNESMSDASRYYQEAVTHVQKDWVYAVDGTMFDGFFRSADGVNHFLEARATTISGSIARAR</sequence>
<gene>
    <name evidence="1" type="ORF">nbrc107696_20140</name>
</gene>
<evidence type="ECO:0000313" key="1">
    <source>
        <dbReference type="EMBL" id="GEE01568.1"/>
    </source>
</evidence>